<dbReference type="RefSeq" id="WP_306036633.1">
    <property type="nucleotide sequence ID" value="NZ_CP132302.1"/>
</dbReference>
<evidence type="ECO:0008006" key="3">
    <source>
        <dbReference type="Google" id="ProtNLM"/>
    </source>
</evidence>
<dbReference type="Proteomes" id="UP001234585">
    <property type="component" value="Chromosome"/>
</dbReference>
<dbReference type="InterPro" id="IPR007833">
    <property type="entry name" value="Capsule_polysaccharide_synth"/>
</dbReference>
<evidence type="ECO:0000313" key="2">
    <source>
        <dbReference type="Proteomes" id="UP001234585"/>
    </source>
</evidence>
<name>A0AA50H5R2_9HYPH</name>
<dbReference type="AlphaFoldDB" id="A0AA50H5R2"/>
<organism evidence="1 2">
    <name type="scientific">Shinella sumterensis</name>
    <dbReference type="NCBI Taxonomy" id="1967501"/>
    <lineage>
        <taxon>Bacteria</taxon>
        <taxon>Pseudomonadati</taxon>
        <taxon>Pseudomonadota</taxon>
        <taxon>Alphaproteobacteria</taxon>
        <taxon>Hyphomicrobiales</taxon>
        <taxon>Rhizobiaceae</taxon>
        <taxon>Shinella</taxon>
    </lineage>
</organism>
<dbReference type="GO" id="GO:0000271">
    <property type="term" value="P:polysaccharide biosynthetic process"/>
    <property type="evidence" value="ECO:0007669"/>
    <property type="project" value="InterPro"/>
</dbReference>
<protein>
    <recommendedName>
        <fullName evidence="3">Capsule polysaccharide biosynthesis protein</fullName>
    </recommendedName>
</protein>
<gene>
    <name evidence="1" type="ORF">Q9313_10610</name>
</gene>
<reference evidence="1 2" key="1">
    <citation type="submission" date="2023-08" db="EMBL/GenBank/DDBJ databases">
        <title>Pathogen: clinical or host-associated sample.</title>
        <authorList>
            <person name="Hergert J."/>
            <person name="Casey R."/>
            <person name="Wagner J."/>
            <person name="Young E.L."/>
            <person name="Oakeson K.F."/>
        </authorList>
    </citation>
    <scope>NUCLEOTIDE SEQUENCE [LARGE SCALE GENOMIC DNA]</scope>
    <source>
        <strain evidence="1 2">1760953</strain>
    </source>
</reference>
<keyword evidence="2" id="KW-1185">Reference proteome</keyword>
<accession>A0AA50H5R2</accession>
<dbReference type="EMBL" id="CP132302">
    <property type="protein sequence ID" value="WLR96182.1"/>
    <property type="molecule type" value="Genomic_DNA"/>
</dbReference>
<dbReference type="Pfam" id="PF05159">
    <property type="entry name" value="Capsule_synth"/>
    <property type="match status" value="1"/>
</dbReference>
<proteinExistence type="predicted"/>
<dbReference type="GO" id="GO:0015774">
    <property type="term" value="P:polysaccharide transport"/>
    <property type="evidence" value="ECO:0007669"/>
    <property type="project" value="InterPro"/>
</dbReference>
<evidence type="ECO:0000313" key="1">
    <source>
        <dbReference type="EMBL" id="WLR96182.1"/>
    </source>
</evidence>
<sequence length="433" mass="48744">MGFDSAAEVVLCSGYRGLDQTHLARLYKCRYNALKADGDVNLSDGDQNVIARCRLLRTLSKAEAARHVHATRFAVREMLSDVKPDVFLSETTDQYLHQILFEECALRGIPAFGIVQTFVNGYFRVSQMGERCAARTASVDECAAVLRQLEDKSYVPNFIAKQKKNLKKAYTKAWLSNFARVIFFGVYRRITRDLLNYHYWASSRGIFFNHVHFFPAAELGDRNWEAVLRQDNRPSVFVPLQFFPEATIDYWVQELDFVNYEGSLIRLLTRLSSDFQFIVKEHPGVWGHRHPSFYDRLAQVPGLIFCPTNVAAQQCIEVCDAVLVWTGSVGFEAALRGKPVMTVTTPYYQSGARFKQIGHETASAEVQAHIASVGAQPIGEEEKIELIRYLLEGMDPGRIQVDGSFTASRQADVSSALAVGATLRHHFGMHVAA</sequence>